<dbReference type="Proteomes" id="UP000005220">
    <property type="component" value="Chromosome 1"/>
</dbReference>
<dbReference type="STRING" id="1071382.H2APH7"/>
<dbReference type="HOGENOM" id="CLU_072439_4_0_1"/>
<evidence type="ECO:0000256" key="1">
    <source>
        <dbReference type="ARBA" id="ARBA00004173"/>
    </source>
</evidence>
<evidence type="ECO:0000256" key="4">
    <source>
        <dbReference type="ARBA" id="ARBA00023128"/>
    </source>
</evidence>
<dbReference type="eggNOG" id="ENOG502S752">
    <property type="taxonomic scope" value="Eukaryota"/>
</dbReference>
<evidence type="ECO:0000313" key="8">
    <source>
        <dbReference type="EMBL" id="CCF56277.1"/>
    </source>
</evidence>
<sequence length="209" mass="23763">MLRSSIFKVGLNDLKFAQVRFNSSSAPKFSFTIPSSTAVDADEELANVMNPLVRNSKMKPNVQVKKYIMHCNFKKNNTHITYCAQEEDLNYLKLNPGLSYNDKLLYYFKLPERVRFSISTGCLGFRKATRGEYEAGFQTAVKAFQLVEDKNLVNKDIEIVMRDFGKGRAAFIAALNGKEGNNIRKYVKKISDATPLKFGGVRSPRIRRL</sequence>
<keyword evidence="5" id="KW-0687">Ribonucleoprotein</keyword>
<proteinExistence type="inferred from homology"/>
<gene>
    <name evidence="8" type="primary">KAFR0A08430</name>
    <name evidence="8" type="ORF">KAFR_0A08430</name>
</gene>
<dbReference type="SUPFAM" id="SSF53137">
    <property type="entry name" value="Translational machinery components"/>
    <property type="match status" value="1"/>
</dbReference>
<dbReference type="GO" id="GO:0003735">
    <property type="term" value="F:structural constituent of ribosome"/>
    <property type="evidence" value="ECO:0007669"/>
    <property type="project" value="EnsemblFungi"/>
</dbReference>
<dbReference type="HAMAP" id="MF_01310">
    <property type="entry name" value="Ribosomal_uS11"/>
    <property type="match status" value="1"/>
</dbReference>
<evidence type="ECO:0000256" key="5">
    <source>
        <dbReference type="ARBA" id="ARBA00023274"/>
    </source>
</evidence>
<dbReference type="OrthoDB" id="1654884at2759"/>
<protein>
    <recommendedName>
        <fullName evidence="7">Small ribosomal subunit protein uS11m</fullName>
    </recommendedName>
</protein>
<dbReference type="AlphaFoldDB" id="H2APH7"/>
<dbReference type="Gene3D" id="3.30.420.80">
    <property type="entry name" value="Ribosomal protein S11"/>
    <property type="match status" value="1"/>
</dbReference>
<dbReference type="FunFam" id="3.30.420.80:FF:000011">
    <property type="entry name" value="37S ribosomal protein S18, mitochondrial"/>
    <property type="match status" value="1"/>
</dbReference>
<dbReference type="PANTHER" id="PTHR11759">
    <property type="entry name" value="40S RIBOSOMAL PROTEIN S14/30S RIBOSOMAL PROTEIN S11"/>
    <property type="match status" value="1"/>
</dbReference>
<name>H2APH7_KAZAF</name>
<reference evidence="8 9" key="1">
    <citation type="journal article" date="2011" name="Proc. Natl. Acad. Sci. U.S.A.">
        <title>Evolutionary erosion of yeast sex chromosomes by mating-type switching accidents.</title>
        <authorList>
            <person name="Gordon J.L."/>
            <person name="Armisen D."/>
            <person name="Proux-Wera E."/>
            <person name="Oheigeartaigh S.S."/>
            <person name="Byrne K.P."/>
            <person name="Wolfe K.H."/>
        </authorList>
    </citation>
    <scope>NUCLEOTIDE SEQUENCE [LARGE SCALE GENOMIC DNA]</scope>
    <source>
        <strain evidence="9">ATCC 22294 / BCRC 22015 / CBS 2517 / CECT 1963 / NBRC 1671 / NRRL Y-8276</strain>
    </source>
</reference>
<dbReference type="RefSeq" id="XP_003955412.1">
    <property type="nucleotide sequence ID" value="XM_003955363.1"/>
</dbReference>
<organism evidence="8 9">
    <name type="scientific">Kazachstania africana (strain ATCC 22294 / BCRC 22015 / CBS 2517 / CECT 1963 / NBRC 1671 / NRRL Y-8276)</name>
    <name type="common">Yeast</name>
    <name type="synonym">Kluyveromyces africanus</name>
    <dbReference type="NCBI Taxonomy" id="1071382"/>
    <lineage>
        <taxon>Eukaryota</taxon>
        <taxon>Fungi</taxon>
        <taxon>Dikarya</taxon>
        <taxon>Ascomycota</taxon>
        <taxon>Saccharomycotina</taxon>
        <taxon>Saccharomycetes</taxon>
        <taxon>Saccharomycetales</taxon>
        <taxon>Saccharomycetaceae</taxon>
        <taxon>Kazachstania</taxon>
    </lineage>
</organism>
<dbReference type="KEGG" id="kaf:KAFR_0A08430"/>
<evidence type="ECO:0000313" key="9">
    <source>
        <dbReference type="Proteomes" id="UP000005220"/>
    </source>
</evidence>
<dbReference type="GO" id="GO:0006412">
    <property type="term" value="P:translation"/>
    <property type="evidence" value="ECO:0007669"/>
    <property type="project" value="InterPro"/>
</dbReference>
<dbReference type="InterPro" id="IPR036967">
    <property type="entry name" value="Ribosomal_uS11_sf"/>
</dbReference>
<dbReference type="FunCoup" id="H2APH7">
    <property type="interactions" value="260"/>
</dbReference>
<dbReference type="GO" id="GO:0005763">
    <property type="term" value="C:mitochondrial small ribosomal subunit"/>
    <property type="evidence" value="ECO:0007669"/>
    <property type="project" value="EnsemblFungi"/>
</dbReference>
<keyword evidence="9" id="KW-1185">Reference proteome</keyword>
<dbReference type="GeneID" id="13886257"/>
<accession>H2APH7</accession>
<keyword evidence="3" id="KW-0689">Ribosomal protein</keyword>
<dbReference type="Pfam" id="PF00411">
    <property type="entry name" value="Ribosomal_S11"/>
    <property type="match status" value="1"/>
</dbReference>
<keyword evidence="4" id="KW-0496">Mitochondrion</keyword>
<dbReference type="InterPro" id="IPR001971">
    <property type="entry name" value="Ribosomal_uS11"/>
</dbReference>
<evidence type="ECO:0000256" key="6">
    <source>
        <dbReference type="ARBA" id="ARBA00037226"/>
    </source>
</evidence>
<evidence type="ECO:0000256" key="2">
    <source>
        <dbReference type="ARBA" id="ARBA00006194"/>
    </source>
</evidence>
<comment type="subcellular location">
    <subcellularLocation>
        <location evidence="1">Mitochondrion</location>
    </subcellularLocation>
</comment>
<comment type="function">
    <text evidence="6">Component of the mitochondrial ribosome (mitoribosome), a dedicated translation machinery responsible for the synthesis of mitochondrial genome-encoded proteins, including at least some of the essential transmembrane subunits of the mitochondrial respiratory chain. The mitoribosomes are attached to the mitochondrial inner membrane and translation products are cotranslationally integrated into the membrane.</text>
</comment>
<evidence type="ECO:0000256" key="7">
    <source>
        <dbReference type="ARBA" id="ARBA00070326"/>
    </source>
</evidence>
<comment type="similarity">
    <text evidence="2">Belongs to the universal ribosomal protein uS11 family.</text>
</comment>
<dbReference type="InParanoid" id="H2APH7"/>
<evidence type="ECO:0000256" key="3">
    <source>
        <dbReference type="ARBA" id="ARBA00022980"/>
    </source>
</evidence>
<dbReference type="EMBL" id="HE650821">
    <property type="protein sequence ID" value="CCF56277.1"/>
    <property type="molecule type" value="Genomic_DNA"/>
</dbReference>